<dbReference type="Gene3D" id="3.30.200.20">
    <property type="entry name" value="Phosphorylase Kinase, domain 1"/>
    <property type="match status" value="2"/>
</dbReference>
<dbReference type="EMBL" id="NCVQ01000005">
    <property type="protein sequence ID" value="PWZ26790.1"/>
    <property type="molecule type" value="Genomic_DNA"/>
</dbReference>
<evidence type="ECO:0000256" key="5">
    <source>
        <dbReference type="SAM" id="MobiDB-lite"/>
    </source>
</evidence>
<dbReference type="Pfam" id="PF07714">
    <property type="entry name" value="PK_Tyr_Ser-Thr"/>
    <property type="match status" value="1"/>
</dbReference>
<evidence type="ECO:0000256" key="3">
    <source>
        <dbReference type="ARBA" id="ARBA00022777"/>
    </source>
</evidence>
<name>A0A3L6F3B0_MAIZE</name>
<feature type="compositionally biased region" description="Polar residues" evidence="5">
    <location>
        <begin position="479"/>
        <end position="489"/>
    </location>
</feature>
<comment type="caution">
    <text evidence="7">The sequence shown here is derived from an EMBL/GenBank/DDBJ whole genome shotgun (WGS) entry which is preliminary data.</text>
</comment>
<dbReference type="Gene3D" id="1.10.510.10">
    <property type="entry name" value="Transferase(Phosphotransferase) domain 1"/>
    <property type="match status" value="1"/>
</dbReference>
<gene>
    <name evidence="7" type="ORF">Zm00014a_001178</name>
</gene>
<dbReference type="InterPro" id="IPR000719">
    <property type="entry name" value="Prot_kinase_dom"/>
</dbReference>
<dbReference type="InterPro" id="IPR001245">
    <property type="entry name" value="Ser-Thr/Tyr_kinase_cat_dom"/>
</dbReference>
<dbReference type="ExpressionAtlas" id="A0A3L6F3B0">
    <property type="expression patterns" value="baseline and differential"/>
</dbReference>
<dbReference type="GO" id="GO:0004672">
    <property type="term" value="F:protein kinase activity"/>
    <property type="evidence" value="ECO:0007669"/>
    <property type="project" value="InterPro"/>
</dbReference>
<evidence type="ECO:0000256" key="1">
    <source>
        <dbReference type="ARBA" id="ARBA00022679"/>
    </source>
</evidence>
<reference evidence="7 9" key="1">
    <citation type="journal article" date="2018" name="Nat. Genet.">
        <title>Extensive intraspecific gene order and gene structural variations between Mo17 and other maize genomes.</title>
        <authorList>
            <person name="Sun S."/>
            <person name="Zhou Y."/>
            <person name="Chen J."/>
            <person name="Shi J."/>
            <person name="Zhao H."/>
            <person name="Zhao H."/>
            <person name="Song W."/>
            <person name="Zhang M."/>
            <person name="Cui Y."/>
            <person name="Dong X."/>
            <person name="Liu H."/>
            <person name="Ma X."/>
            <person name="Jiao Y."/>
            <person name="Wang B."/>
            <person name="Wei X."/>
            <person name="Stein J.C."/>
            <person name="Glaubitz J.C."/>
            <person name="Lu F."/>
            <person name="Yu G."/>
            <person name="Liang C."/>
            <person name="Fengler K."/>
            <person name="Li B."/>
            <person name="Rafalski A."/>
            <person name="Schnable P.S."/>
            <person name="Ware D.H."/>
            <person name="Buckler E.S."/>
            <person name="Lai J."/>
        </authorList>
    </citation>
    <scope>NUCLEOTIDE SEQUENCE [LARGE SCALE GENOMIC DNA]</scope>
    <source>
        <strain evidence="9">cv. Missouri 17</strain>
        <tissue evidence="7">Seedling</tissue>
    </source>
</reference>
<evidence type="ECO:0000313" key="8">
    <source>
        <dbReference type="EMBL" id="PWZ26791.1"/>
    </source>
</evidence>
<keyword evidence="2" id="KW-0547">Nucleotide-binding</keyword>
<keyword evidence="4" id="KW-0067">ATP-binding</keyword>
<protein>
    <submittedName>
        <fullName evidence="8">PTI1-like tyrosine-protein kinase</fullName>
    </submittedName>
</protein>
<dbReference type="PROSITE" id="PS50011">
    <property type="entry name" value="PROTEIN_KINASE_DOM"/>
    <property type="match status" value="1"/>
</dbReference>
<dbReference type="AlphaFoldDB" id="A0A3L6F3B0"/>
<dbReference type="CDD" id="cd14066">
    <property type="entry name" value="STKc_IRAK"/>
    <property type="match status" value="1"/>
</dbReference>
<dbReference type="InterPro" id="IPR008271">
    <property type="entry name" value="Ser/Thr_kinase_AS"/>
</dbReference>
<feature type="domain" description="Protein kinase" evidence="6">
    <location>
        <begin position="99"/>
        <end position="439"/>
    </location>
</feature>
<dbReference type="GO" id="GO:0005524">
    <property type="term" value="F:ATP binding"/>
    <property type="evidence" value="ECO:0007669"/>
    <property type="project" value="UniProtKB-KW"/>
</dbReference>
<dbReference type="InterPro" id="IPR011009">
    <property type="entry name" value="Kinase-like_dom_sf"/>
</dbReference>
<keyword evidence="1" id="KW-0808">Transferase</keyword>
<dbReference type="Proteomes" id="UP000251960">
    <property type="component" value="Chromosome 4"/>
</dbReference>
<dbReference type="EMBL" id="NCVQ01000005">
    <property type="protein sequence ID" value="PWZ26791.1"/>
    <property type="molecule type" value="Genomic_DNA"/>
</dbReference>
<keyword evidence="3 8" id="KW-0418">Kinase</keyword>
<dbReference type="SUPFAM" id="SSF56112">
    <property type="entry name" value="Protein kinase-like (PK-like)"/>
    <property type="match status" value="1"/>
</dbReference>
<evidence type="ECO:0000259" key="6">
    <source>
        <dbReference type="PROSITE" id="PS50011"/>
    </source>
</evidence>
<dbReference type="FunFam" id="1.10.510.10:FF:000317">
    <property type="entry name" value="PTI1-like tyrosine-protein kinase At3g15890"/>
    <property type="match status" value="1"/>
</dbReference>
<accession>A0A3L6F169</accession>
<dbReference type="PROSITE" id="PS00108">
    <property type="entry name" value="PROTEIN_KINASE_ST"/>
    <property type="match status" value="1"/>
</dbReference>
<evidence type="ECO:0000313" key="7">
    <source>
        <dbReference type="EMBL" id="PWZ26790.1"/>
    </source>
</evidence>
<feature type="region of interest" description="Disordered" evidence="5">
    <location>
        <begin position="448"/>
        <end position="489"/>
    </location>
</feature>
<proteinExistence type="predicted"/>
<accession>A0A3L6F3B0</accession>
<evidence type="ECO:0000313" key="9">
    <source>
        <dbReference type="Proteomes" id="UP000251960"/>
    </source>
</evidence>
<evidence type="ECO:0000256" key="4">
    <source>
        <dbReference type="ARBA" id="ARBA00022840"/>
    </source>
</evidence>
<organism evidence="7">
    <name type="scientific">Zea mays</name>
    <name type="common">Maize</name>
    <dbReference type="NCBI Taxonomy" id="4577"/>
    <lineage>
        <taxon>Eukaryota</taxon>
        <taxon>Viridiplantae</taxon>
        <taxon>Streptophyta</taxon>
        <taxon>Embryophyta</taxon>
        <taxon>Tracheophyta</taxon>
        <taxon>Spermatophyta</taxon>
        <taxon>Magnoliopsida</taxon>
        <taxon>Liliopsida</taxon>
        <taxon>Poales</taxon>
        <taxon>Poaceae</taxon>
        <taxon>PACMAD clade</taxon>
        <taxon>Panicoideae</taxon>
        <taxon>Andropogonodae</taxon>
        <taxon>Andropogoneae</taxon>
        <taxon>Tripsacinae</taxon>
        <taxon>Zea</taxon>
    </lineage>
</organism>
<evidence type="ECO:0000256" key="2">
    <source>
        <dbReference type="ARBA" id="ARBA00022741"/>
    </source>
</evidence>
<dbReference type="InterPro" id="IPR052059">
    <property type="entry name" value="CR_Ser/Thr_kinase"/>
</dbReference>
<dbReference type="PANTHER" id="PTHR47973">
    <property type="entry name" value="CYSTEINE-RICH RECEPTOR-LIKE PROTEIN KINASE 3"/>
    <property type="match status" value="1"/>
</dbReference>
<dbReference type="SMART" id="SM00220">
    <property type="entry name" value="S_TKc"/>
    <property type="match status" value="1"/>
</dbReference>
<sequence>MSRHTQTQHRTHGPRFLPVAAVPPASSLGGALAGDAPARAVTWELWTLEALQAVGRAMGWASCCKRSDGAEPGRRRRKKKDTAWRIFSLKELQSATNNFNYDNKLGEGGFGSVYWGQLWDGSQVRCGLFSSISVFRSVPVSQRDDPLMLIPSTLHSSMDQYHILCNSPLSHQSSLSLNAAKQIAVKRLKSWSNKAETEFAVEVEVLARVRHRSLLSLRGYCAEGQERLIVYDYMPNLSIHSQLHGQHAAECNLSWERRMRIAVDSAEGIAYLHHCATPHIIHRDVKASNVLLDADFQARVADFGFAKLVPDGATHVTTKVKGTLGYLAPEYAMLGKASESCDVFSFGVTLLELASGRRPVEKLSPTTSAKQTVTEWALPLARARRFGEIADPKLQGRFVEEELKRVVLVGLVCAQDRPELRPTMSEVVQLLKGESAEKLDSLENDCLFKPGGSSFQSSDCVGEGEGRSPGADGGIQEAVDSSETVSSAS</sequence>